<proteinExistence type="predicted"/>
<evidence type="ECO:0000313" key="2">
    <source>
        <dbReference type="Proteomes" id="UP001141422"/>
    </source>
</evidence>
<evidence type="ECO:0000313" key="1">
    <source>
        <dbReference type="EMBL" id="MCZ0861064.1"/>
    </source>
</evidence>
<dbReference type="Proteomes" id="UP001141422">
    <property type="component" value="Unassembled WGS sequence"/>
</dbReference>
<reference evidence="1" key="1">
    <citation type="submission" date="2022-12" db="EMBL/GenBank/DDBJ databases">
        <title>Isolation and characterisation of novel Methanocorpusculum spp. from native Australian herbivores indicates the genus is ancestrally host-associated.</title>
        <authorList>
            <person name="Volmer J.G."/>
            <person name="Soo R.M."/>
            <person name="Evans P.N."/>
            <person name="Hoedt E.C."/>
            <person name="Astorga Alsina A.L."/>
            <person name="Woodcroft B.J."/>
            <person name="Tyson G.W."/>
            <person name="Hugenholtz P."/>
            <person name="Morrison M."/>
        </authorList>
    </citation>
    <scope>NUCLEOTIDE SEQUENCE</scope>
    <source>
        <strain evidence="1">MG</strain>
    </source>
</reference>
<dbReference type="EMBL" id="JAPTGB010000015">
    <property type="protein sequence ID" value="MCZ0861064.1"/>
    <property type="molecule type" value="Genomic_DNA"/>
</dbReference>
<name>A0ABT4II63_9EURY</name>
<accession>A0ABT4II63</accession>
<sequence>MKKQCVVVFAIFCVIAFCMAPAAASAGDSEKKISDNIMVSPLVLPIYETKSSLTGAIVSGQTKTYTYVVPSGDTQMDVQLSWKSSSNSLALLLTSPSGRTYGEYNDNYESSTPNARIPVHLEAASGTLPSGTWTISVSGKSVSGSESFTLVVNTYN</sequence>
<keyword evidence="2" id="KW-1185">Reference proteome</keyword>
<dbReference type="Gene3D" id="2.60.120.380">
    <property type="match status" value="1"/>
</dbReference>
<dbReference type="RefSeq" id="WP_268925260.1">
    <property type="nucleotide sequence ID" value="NZ_JAPTGB010000015.1"/>
</dbReference>
<protein>
    <recommendedName>
        <fullName evidence="3">P/Homo B domain-containing protein</fullName>
    </recommendedName>
</protein>
<comment type="caution">
    <text evidence="1">The sequence shown here is derived from an EMBL/GenBank/DDBJ whole genome shotgun (WGS) entry which is preliminary data.</text>
</comment>
<gene>
    <name evidence="1" type="ORF">O0S10_07475</name>
</gene>
<evidence type="ECO:0008006" key="3">
    <source>
        <dbReference type="Google" id="ProtNLM"/>
    </source>
</evidence>
<organism evidence="1 2">
    <name type="scientific">Methanocorpusculum petauri</name>
    <dbReference type="NCBI Taxonomy" id="3002863"/>
    <lineage>
        <taxon>Archaea</taxon>
        <taxon>Methanobacteriati</taxon>
        <taxon>Methanobacteriota</taxon>
        <taxon>Stenosarchaea group</taxon>
        <taxon>Methanomicrobia</taxon>
        <taxon>Methanomicrobiales</taxon>
        <taxon>Methanocorpusculaceae</taxon>
        <taxon>Methanocorpusculum</taxon>
    </lineage>
</organism>